<comment type="caution">
    <text evidence="3">The sequence shown here is derived from an EMBL/GenBank/DDBJ whole genome shotgun (WGS) entry which is preliminary data.</text>
</comment>
<evidence type="ECO:0000256" key="1">
    <source>
        <dbReference type="ARBA" id="ARBA00022729"/>
    </source>
</evidence>
<dbReference type="PANTHER" id="PTHR30570">
    <property type="entry name" value="PERIPLASMIC PHOSPHATE BINDING COMPONENT OF PHOSPHATE ABC TRANSPORTER"/>
    <property type="match status" value="1"/>
</dbReference>
<dbReference type="OrthoDB" id="3636760at2"/>
<protein>
    <recommendedName>
        <fullName evidence="2">PBP domain-containing protein</fullName>
    </recommendedName>
</protein>
<dbReference type="AlphaFoldDB" id="A0A365GX40"/>
<proteinExistence type="predicted"/>
<gene>
    <name evidence="3" type="ORF">DPM19_30670</name>
</gene>
<sequence>MSETTQDARKFRMPRLGRRSLAVLVGLVAAVALAVPASAALPPFTDGKVSPFIRGAGSDTTFDLMQKLDAAYNFSPGCALRVPPAVPQMECDPADQAGAVRTENYDHDVAVSLFPQGSSAGLRMVCQKNDGTPGVYDINYARSSSGPGSLPSQCANPNDPLRYVGFAKDAIAIPKWNGGASGPATSLTHAQLREIFLDVSGDGCTEDWGDFGGTAGTNIMVHGIQTSSGTYATFQSFLGGDPNTCVSGTGGQILFENACAPINALSPTDRGRSLWWLSFGKYASGASECDPATTDLVSVNAIAPTTTTIQDGTYQYNRTLYNVYRRDLPAATPWALGYIGENGWICKPNGLHSKPVGAPGPGTEHAGTDRNWGLEIDNIIAQAGFVKVNSNPGANKCTTTDVN</sequence>
<evidence type="ECO:0000313" key="4">
    <source>
        <dbReference type="Proteomes" id="UP000251891"/>
    </source>
</evidence>
<dbReference type="SUPFAM" id="SSF53850">
    <property type="entry name" value="Periplasmic binding protein-like II"/>
    <property type="match status" value="1"/>
</dbReference>
<dbReference type="PANTHER" id="PTHR30570:SF1">
    <property type="entry name" value="PHOSPHATE-BINDING PROTEIN PSTS"/>
    <property type="match status" value="1"/>
</dbReference>
<accession>A0A365GX40</accession>
<evidence type="ECO:0000313" key="3">
    <source>
        <dbReference type="EMBL" id="RAY11390.1"/>
    </source>
</evidence>
<reference evidence="3 4" key="1">
    <citation type="submission" date="2018-06" db="EMBL/GenBank/DDBJ databases">
        <title>Actinomadura craniellae sp. nov. isolated from marine sponge Craniella sp.</title>
        <authorList>
            <person name="Li L."/>
            <person name="Xu Q.H."/>
            <person name="Lin H.W."/>
            <person name="Lu Y.H."/>
        </authorList>
    </citation>
    <scope>NUCLEOTIDE SEQUENCE [LARGE SCALE GENOMIC DNA]</scope>
    <source>
        <strain evidence="3 4">LHW63021</strain>
    </source>
</reference>
<dbReference type="Proteomes" id="UP000251891">
    <property type="component" value="Unassembled WGS sequence"/>
</dbReference>
<organism evidence="3 4">
    <name type="scientific">Actinomadura craniellae</name>
    <dbReference type="NCBI Taxonomy" id="2231787"/>
    <lineage>
        <taxon>Bacteria</taxon>
        <taxon>Bacillati</taxon>
        <taxon>Actinomycetota</taxon>
        <taxon>Actinomycetes</taxon>
        <taxon>Streptosporangiales</taxon>
        <taxon>Thermomonosporaceae</taxon>
        <taxon>Actinomadura</taxon>
    </lineage>
</organism>
<dbReference type="InterPro" id="IPR050811">
    <property type="entry name" value="Phosphate_ABC_transporter"/>
</dbReference>
<dbReference type="EMBL" id="QLYX01000019">
    <property type="protein sequence ID" value="RAY11390.1"/>
    <property type="molecule type" value="Genomic_DNA"/>
</dbReference>
<feature type="domain" description="PBP" evidence="2">
    <location>
        <begin position="102"/>
        <end position="339"/>
    </location>
</feature>
<keyword evidence="1" id="KW-0732">Signal</keyword>
<evidence type="ECO:0000259" key="2">
    <source>
        <dbReference type="Pfam" id="PF12849"/>
    </source>
</evidence>
<keyword evidence="4" id="KW-1185">Reference proteome</keyword>
<dbReference type="InterPro" id="IPR024370">
    <property type="entry name" value="PBP_domain"/>
</dbReference>
<dbReference type="RefSeq" id="WP_146779059.1">
    <property type="nucleotide sequence ID" value="NZ_QLYX01000019.1"/>
</dbReference>
<dbReference type="Gene3D" id="3.40.190.10">
    <property type="entry name" value="Periplasmic binding protein-like II"/>
    <property type="match status" value="2"/>
</dbReference>
<dbReference type="Pfam" id="PF12849">
    <property type="entry name" value="PBP_like_2"/>
    <property type="match status" value="1"/>
</dbReference>
<name>A0A365GX40_9ACTN</name>